<dbReference type="AlphaFoldDB" id="A0AA88XPD7"/>
<feature type="transmembrane region" description="Helical" evidence="2">
    <location>
        <begin position="98"/>
        <end position="120"/>
    </location>
</feature>
<protein>
    <submittedName>
        <fullName evidence="3">Uncharacterized protein</fullName>
    </submittedName>
</protein>
<evidence type="ECO:0000256" key="1">
    <source>
        <dbReference type="SAM" id="MobiDB-lite"/>
    </source>
</evidence>
<keyword evidence="4" id="KW-1185">Reference proteome</keyword>
<feature type="region of interest" description="Disordered" evidence="1">
    <location>
        <begin position="200"/>
        <end position="225"/>
    </location>
</feature>
<keyword evidence="2" id="KW-0812">Transmembrane</keyword>
<comment type="caution">
    <text evidence="3">The sequence shown here is derived from an EMBL/GenBank/DDBJ whole genome shotgun (WGS) entry which is preliminary data.</text>
</comment>
<dbReference type="EMBL" id="VSWD01000010">
    <property type="protein sequence ID" value="KAK3089330.1"/>
    <property type="molecule type" value="Genomic_DNA"/>
</dbReference>
<name>A0AA88XPD7_PINIB</name>
<evidence type="ECO:0000313" key="4">
    <source>
        <dbReference type="Proteomes" id="UP001186944"/>
    </source>
</evidence>
<dbReference type="Proteomes" id="UP001186944">
    <property type="component" value="Unassembled WGS sequence"/>
</dbReference>
<gene>
    <name evidence="3" type="ORF">FSP39_002768</name>
</gene>
<evidence type="ECO:0000256" key="2">
    <source>
        <dbReference type="SAM" id="Phobius"/>
    </source>
</evidence>
<proteinExistence type="predicted"/>
<organism evidence="3 4">
    <name type="scientific">Pinctada imbricata</name>
    <name type="common">Atlantic pearl-oyster</name>
    <name type="synonym">Pinctada martensii</name>
    <dbReference type="NCBI Taxonomy" id="66713"/>
    <lineage>
        <taxon>Eukaryota</taxon>
        <taxon>Metazoa</taxon>
        <taxon>Spiralia</taxon>
        <taxon>Lophotrochozoa</taxon>
        <taxon>Mollusca</taxon>
        <taxon>Bivalvia</taxon>
        <taxon>Autobranchia</taxon>
        <taxon>Pteriomorphia</taxon>
        <taxon>Pterioida</taxon>
        <taxon>Pterioidea</taxon>
        <taxon>Pteriidae</taxon>
        <taxon>Pinctada</taxon>
    </lineage>
</organism>
<evidence type="ECO:0000313" key="3">
    <source>
        <dbReference type="EMBL" id="KAK3089330.1"/>
    </source>
</evidence>
<keyword evidence="2" id="KW-1133">Transmembrane helix</keyword>
<keyword evidence="2" id="KW-0472">Membrane</keyword>
<accession>A0AA88XPD7</accession>
<reference evidence="3" key="1">
    <citation type="submission" date="2019-08" db="EMBL/GenBank/DDBJ databases">
        <title>The improved chromosome-level genome for the pearl oyster Pinctada fucata martensii using PacBio sequencing and Hi-C.</title>
        <authorList>
            <person name="Zheng Z."/>
        </authorList>
    </citation>
    <scope>NUCLEOTIDE SEQUENCE</scope>
    <source>
        <strain evidence="3">ZZ-2019</strain>
        <tissue evidence="3">Adductor muscle</tissue>
    </source>
</reference>
<feature type="compositionally biased region" description="Basic and acidic residues" evidence="1">
    <location>
        <begin position="202"/>
        <end position="216"/>
    </location>
</feature>
<sequence length="225" mass="25573">MFDFDLYIYPVPRQPANDVMPGKAYEEECPPENCYCVAAHIAAANGKLTEKLMDCSTPLPALCMEGSIRNIAQNDSSYDDNTTAIYPGPPLKAFTVEIVIAIVASILVLILSFSVIIFALMRRYKRKQKTETTDEPRPTSIYYSEIRSAKSVKINNYKEDDRKRKEGISNNFDNGEYDQIGRANKFRDISLEDETYSHARKPKEFDSKECHTKTDADNNLYDHAS</sequence>